<dbReference type="InterPro" id="IPR017907">
    <property type="entry name" value="Znf_RING_CS"/>
</dbReference>
<keyword evidence="11" id="KW-1185">Reference proteome</keyword>
<accession>A0A8B9G3Z3</accession>
<dbReference type="GO" id="GO:0008270">
    <property type="term" value="F:zinc ion binding"/>
    <property type="evidence" value="ECO:0007669"/>
    <property type="project" value="UniProtKB-KW"/>
</dbReference>
<feature type="domain" description="RING-type" evidence="9">
    <location>
        <begin position="15"/>
        <end position="54"/>
    </location>
</feature>
<evidence type="ECO:0000256" key="5">
    <source>
        <dbReference type="ARBA" id="ARBA00022771"/>
    </source>
</evidence>
<dbReference type="PANTHER" id="PTHR46077">
    <property type="entry name" value="E3 UBIQUITIN-PROTEIN LIGASE TOPORS"/>
    <property type="match status" value="1"/>
</dbReference>
<evidence type="ECO:0000256" key="8">
    <source>
        <dbReference type="SAM" id="MobiDB-lite"/>
    </source>
</evidence>
<dbReference type="InterPro" id="IPR018957">
    <property type="entry name" value="Znf_C3HC4_RING-type"/>
</dbReference>
<comment type="catalytic activity">
    <reaction evidence="1">
        <text>S-ubiquitinyl-[E2 ubiquitin-conjugating enzyme]-L-cysteine + [acceptor protein]-L-lysine = [E2 ubiquitin-conjugating enzyme]-L-cysteine + N(6)-ubiquitinyl-[acceptor protein]-L-lysine.</text>
        <dbReference type="EC" id="2.3.2.27"/>
    </reaction>
</comment>
<evidence type="ECO:0000256" key="7">
    <source>
        <dbReference type="PROSITE-ProRule" id="PRU00175"/>
    </source>
</evidence>
<dbReference type="AlphaFoldDB" id="A0A8B9G3Z3"/>
<keyword evidence="5 7" id="KW-0863">Zinc-finger</keyword>
<dbReference type="PROSITE" id="PS00518">
    <property type="entry name" value="ZF_RING_1"/>
    <property type="match status" value="1"/>
</dbReference>
<dbReference type="SUPFAM" id="SSF57850">
    <property type="entry name" value="RING/U-box"/>
    <property type="match status" value="1"/>
</dbReference>
<dbReference type="InterPro" id="IPR013083">
    <property type="entry name" value="Znf_RING/FYVE/PHD"/>
</dbReference>
<evidence type="ECO:0000256" key="6">
    <source>
        <dbReference type="ARBA" id="ARBA00022833"/>
    </source>
</evidence>
<evidence type="ECO:0000256" key="3">
    <source>
        <dbReference type="ARBA" id="ARBA00022679"/>
    </source>
</evidence>
<dbReference type="EC" id="2.3.2.27" evidence="2"/>
<dbReference type="GO" id="GO:0006513">
    <property type="term" value="P:protein monoubiquitination"/>
    <property type="evidence" value="ECO:0007669"/>
    <property type="project" value="TreeGrafter"/>
</dbReference>
<dbReference type="GO" id="GO:0000209">
    <property type="term" value="P:protein polyubiquitination"/>
    <property type="evidence" value="ECO:0007669"/>
    <property type="project" value="TreeGrafter"/>
</dbReference>
<evidence type="ECO:0000256" key="2">
    <source>
        <dbReference type="ARBA" id="ARBA00012483"/>
    </source>
</evidence>
<feature type="region of interest" description="Disordered" evidence="8">
    <location>
        <begin position="56"/>
        <end position="88"/>
    </location>
</feature>
<dbReference type="SMART" id="SM00184">
    <property type="entry name" value="RING"/>
    <property type="match status" value="1"/>
</dbReference>
<sequence>HREQGLEEPEPDVPCAICMSNISDAAHVDGCLHRFCFGCIRQWAARRAVCPLCRRPPRRSRTCSPASPPPSSNSGAGMSFNHQPGLLS</sequence>
<dbReference type="Gene3D" id="3.30.40.10">
    <property type="entry name" value="Zinc/RING finger domain, C3HC4 (zinc finger)"/>
    <property type="match status" value="1"/>
</dbReference>
<dbReference type="PANTHER" id="PTHR46077:SF5">
    <property type="entry name" value="RING-TYPE DOMAIN-CONTAINING PROTEIN"/>
    <property type="match status" value="1"/>
</dbReference>
<dbReference type="Ensembl" id="ENSACOT00000019480.1">
    <property type="protein sequence ID" value="ENSACOP00000018809.1"/>
    <property type="gene ID" value="ENSACOG00000012949.1"/>
</dbReference>
<dbReference type="PROSITE" id="PS50089">
    <property type="entry name" value="ZF_RING_2"/>
    <property type="match status" value="1"/>
</dbReference>
<proteinExistence type="predicted"/>
<dbReference type="Pfam" id="PF00097">
    <property type="entry name" value="zf-C3HC4"/>
    <property type="match status" value="1"/>
</dbReference>
<evidence type="ECO:0000259" key="9">
    <source>
        <dbReference type="PROSITE" id="PS50089"/>
    </source>
</evidence>
<evidence type="ECO:0000313" key="11">
    <source>
        <dbReference type="Proteomes" id="UP000694522"/>
    </source>
</evidence>
<name>A0A8B9G3Z3_9PSIT</name>
<organism evidence="10 11">
    <name type="scientific">Amazona collaria</name>
    <name type="common">yellow-billed parrot</name>
    <dbReference type="NCBI Taxonomy" id="241587"/>
    <lineage>
        <taxon>Eukaryota</taxon>
        <taxon>Metazoa</taxon>
        <taxon>Chordata</taxon>
        <taxon>Craniata</taxon>
        <taxon>Vertebrata</taxon>
        <taxon>Euteleostomi</taxon>
        <taxon>Archelosauria</taxon>
        <taxon>Archosauria</taxon>
        <taxon>Dinosauria</taxon>
        <taxon>Saurischia</taxon>
        <taxon>Theropoda</taxon>
        <taxon>Coelurosauria</taxon>
        <taxon>Aves</taxon>
        <taxon>Neognathae</taxon>
        <taxon>Neoaves</taxon>
        <taxon>Telluraves</taxon>
        <taxon>Australaves</taxon>
        <taxon>Psittaciformes</taxon>
        <taxon>Psittacidae</taxon>
        <taxon>Amazona</taxon>
    </lineage>
</organism>
<reference evidence="10" key="2">
    <citation type="submission" date="2025-09" db="UniProtKB">
        <authorList>
            <consortium name="Ensembl"/>
        </authorList>
    </citation>
    <scope>IDENTIFICATION</scope>
</reference>
<evidence type="ECO:0000313" key="10">
    <source>
        <dbReference type="Ensembl" id="ENSACOP00000018809.1"/>
    </source>
</evidence>
<protein>
    <recommendedName>
        <fullName evidence="2">RING-type E3 ubiquitin transferase</fullName>
        <ecNumber evidence="2">2.3.2.27</ecNumber>
    </recommendedName>
</protein>
<evidence type="ECO:0000256" key="4">
    <source>
        <dbReference type="ARBA" id="ARBA00022723"/>
    </source>
</evidence>
<dbReference type="Proteomes" id="UP000694522">
    <property type="component" value="Unplaced"/>
</dbReference>
<dbReference type="InterPro" id="IPR001841">
    <property type="entry name" value="Znf_RING"/>
</dbReference>
<keyword evidence="6" id="KW-0862">Zinc</keyword>
<evidence type="ECO:0000256" key="1">
    <source>
        <dbReference type="ARBA" id="ARBA00000900"/>
    </source>
</evidence>
<keyword evidence="3" id="KW-0808">Transferase</keyword>
<dbReference type="GO" id="GO:0061630">
    <property type="term" value="F:ubiquitin protein ligase activity"/>
    <property type="evidence" value="ECO:0007669"/>
    <property type="project" value="UniProtKB-EC"/>
</dbReference>
<feature type="compositionally biased region" description="Polar residues" evidence="8">
    <location>
        <begin position="73"/>
        <end position="82"/>
    </location>
</feature>
<reference evidence="10" key="1">
    <citation type="submission" date="2025-08" db="UniProtKB">
        <authorList>
            <consortium name="Ensembl"/>
        </authorList>
    </citation>
    <scope>IDENTIFICATION</scope>
</reference>
<keyword evidence="4" id="KW-0479">Metal-binding</keyword>